<keyword evidence="2" id="KW-1185">Reference proteome</keyword>
<protein>
    <submittedName>
        <fullName evidence="1">Uncharacterized protein</fullName>
    </submittedName>
</protein>
<dbReference type="Proteomes" id="UP000010798">
    <property type="component" value="Chromosome"/>
</dbReference>
<dbReference type="RefSeq" id="WP_015249039.1">
    <property type="nucleotide sequence ID" value="NC_019892.1"/>
</dbReference>
<dbReference type="KEGG" id="saci:Sinac_5816"/>
<dbReference type="HOGENOM" id="CLU_899867_0_0_0"/>
<dbReference type="InterPro" id="IPR016181">
    <property type="entry name" value="Acyl_CoA_acyltransferase"/>
</dbReference>
<name>L0DM77_SINAD</name>
<dbReference type="eggNOG" id="ENOG5033710">
    <property type="taxonomic scope" value="Bacteria"/>
</dbReference>
<organism evidence="1 2">
    <name type="scientific">Singulisphaera acidiphila (strain ATCC BAA-1392 / DSM 18658 / VKM B-2454 / MOB10)</name>
    <dbReference type="NCBI Taxonomy" id="886293"/>
    <lineage>
        <taxon>Bacteria</taxon>
        <taxon>Pseudomonadati</taxon>
        <taxon>Planctomycetota</taxon>
        <taxon>Planctomycetia</taxon>
        <taxon>Isosphaerales</taxon>
        <taxon>Isosphaeraceae</taxon>
        <taxon>Singulisphaera</taxon>
    </lineage>
</organism>
<sequence length="309" mass="34928">MVIRQYQAGDEEAQARIYNAVAGRLPHFKPATTAEIARRHQVSDSLATTTFYAVEADAIVGYAVFDRNGRISYPWCLPGHESAQRPLLETVLNAMKGLGLPQAWAAYRADWTTILDDLRAQEFLPSREMINYVADLSSLTHEPVPAGYSLANLRRDEIDPLLRWLGEKETPENREFLTRFFWENPYFGPESLFAARRETDTQIVGIALVVQRDGFADPSKLDSAMPCFRLGAFGVERERHKRVNGLFSCLADAPEVRMILLAEAVRRLDHAGLKQIAAQASTDQPELVAFYDRLFRRQGSFPILSRRLA</sequence>
<gene>
    <name evidence="1" type="ordered locus">Sinac_5816</name>
</gene>
<proteinExistence type="predicted"/>
<dbReference type="SUPFAM" id="SSF55729">
    <property type="entry name" value="Acyl-CoA N-acyltransferases (Nat)"/>
    <property type="match status" value="2"/>
</dbReference>
<dbReference type="OrthoDB" id="258220at2"/>
<evidence type="ECO:0000313" key="2">
    <source>
        <dbReference type="Proteomes" id="UP000010798"/>
    </source>
</evidence>
<evidence type="ECO:0000313" key="1">
    <source>
        <dbReference type="EMBL" id="AGA29943.1"/>
    </source>
</evidence>
<reference evidence="1 2" key="1">
    <citation type="submission" date="2012-02" db="EMBL/GenBank/DDBJ databases">
        <title>Complete sequence of chromosome of Singulisphaera acidiphila DSM 18658.</title>
        <authorList>
            <consortium name="US DOE Joint Genome Institute (JGI-PGF)"/>
            <person name="Lucas S."/>
            <person name="Copeland A."/>
            <person name="Lapidus A."/>
            <person name="Glavina del Rio T."/>
            <person name="Dalin E."/>
            <person name="Tice H."/>
            <person name="Bruce D."/>
            <person name="Goodwin L."/>
            <person name="Pitluck S."/>
            <person name="Peters L."/>
            <person name="Ovchinnikova G."/>
            <person name="Chertkov O."/>
            <person name="Kyrpides N."/>
            <person name="Mavromatis K."/>
            <person name="Ivanova N."/>
            <person name="Brettin T."/>
            <person name="Detter J.C."/>
            <person name="Han C."/>
            <person name="Larimer F."/>
            <person name="Land M."/>
            <person name="Hauser L."/>
            <person name="Markowitz V."/>
            <person name="Cheng J.-F."/>
            <person name="Hugenholtz P."/>
            <person name="Woyke T."/>
            <person name="Wu D."/>
            <person name="Tindall B."/>
            <person name="Pomrenke H."/>
            <person name="Brambilla E."/>
            <person name="Klenk H.-P."/>
            <person name="Eisen J.A."/>
        </authorList>
    </citation>
    <scope>NUCLEOTIDE SEQUENCE [LARGE SCALE GENOMIC DNA]</scope>
    <source>
        <strain evidence="2">ATCC BAA-1392 / DSM 18658 / VKM B-2454 / MOB10</strain>
    </source>
</reference>
<accession>L0DM77</accession>
<dbReference type="AlphaFoldDB" id="L0DM77"/>
<dbReference type="EMBL" id="CP003364">
    <property type="protein sequence ID" value="AGA29943.1"/>
    <property type="molecule type" value="Genomic_DNA"/>
</dbReference>
<dbReference type="Gene3D" id="3.40.630.30">
    <property type="match status" value="1"/>
</dbReference>